<evidence type="ECO:0000256" key="1">
    <source>
        <dbReference type="ARBA" id="ARBA00004141"/>
    </source>
</evidence>
<evidence type="ECO:0000256" key="7">
    <source>
        <dbReference type="SAM" id="Phobius"/>
    </source>
</evidence>
<keyword evidence="2 7" id="KW-0812">Transmembrane</keyword>
<feature type="transmembrane region" description="Helical" evidence="7">
    <location>
        <begin position="85"/>
        <end position="109"/>
    </location>
</feature>
<feature type="compositionally biased region" description="Polar residues" evidence="6">
    <location>
        <begin position="327"/>
        <end position="338"/>
    </location>
</feature>
<sequence>MAESNGPKIVIALWVQTAVPFVFMMLRYYCKARYTKVFGWDDWLLAASWVLVLIYTALIHVSVHWEIGKHFIDADPVKLVVGVKYMYVGEAFALLAMPLGKTSFCITLLRLTAVKWHKHIIWFIIVSINIMMLAVTAMTFGQCTPVEKLWDVMLPGHCWDNRIVIYFSIAVGVYSCLVDVVLAVCPWLIIHNLQMNKREKFGVILAMSMGCLASIACAIKTSYLPKIGTWADFTFNIAEVLIWGLAESSITIVAASIPFLRLLVREVQSKSGSSAKKSGATSYHLHDRSKGTLGTRSNIKAQGHVYEHELGKKDDDGSDKSILGESRGNQGQILQTQEIRVEYGESTDDNSMNGKSSKFSYH</sequence>
<keyword evidence="3 7" id="KW-1133">Transmembrane helix</keyword>
<dbReference type="Pfam" id="PF20684">
    <property type="entry name" value="Fung_rhodopsin"/>
    <property type="match status" value="1"/>
</dbReference>
<feature type="compositionally biased region" description="Basic and acidic residues" evidence="6">
    <location>
        <begin position="305"/>
        <end position="319"/>
    </location>
</feature>
<dbReference type="EMBL" id="ML978071">
    <property type="protein sequence ID" value="KAF2014033.1"/>
    <property type="molecule type" value="Genomic_DNA"/>
</dbReference>
<evidence type="ECO:0000256" key="2">
    <source>
        <dbReference type="ARBA" id="ARBA00022692"/>
    </source>
</evidence>
<dbReference type="AlphaFoldDB" id="A0A6A5XM62"/>
<proteinExistence type="inferred from homology"/>
<protein>
    <recommendedName>
        <fullName evidence="8">Rhodopsin domain-containing protein</fullName>
    </recommendedName>
</protein>
<evidence type="ECO:0000313" key="9">
    <source>
        <dbReference type="EMBL" id="KAF2014033.1"/>
    </source>
</evidence>
<feature type="transmembrane region" description="Helical" evidence="7">
    <location>
        <begin position="42"/>
        <end position="65"/>
    </location>
</feature>
<feature type="transmembrane region" description="Helical" evidence="7">
    <location>
        <begin position="121"/>
        <end position="143"/>
    </location>
</feature>
<evidence type="ECO:0000256" key="3">
    <source>
        <dbReference type="ARBA" id="ARBA00022989"/>
    </source>
</evidence>
<dbReference type="InterPro" id="IPR052337">
    <property type="entry name" value="SAT4-like"/>
</dbReference>
<reference evidence="9" key="1">
    <citation type="journal article" date="2020" name="Stud. Mycol.">
        <title>101 Dothideomycetes genomes: a test case for predicting lifestyles and emergence of pathogens.</title>
        <authorList>
            <person name="Haridas S."/>
            <person name="Albert R."/>
            <person name="Binder M."/>
            <person name="Bloem J."/>
            <person name="Labutti K."/>
            <person name="Salamov A."/>
            <person name="Andreopoulos B."/>
            <person name="Baker S."/>
            <person name="Barry K."/>
            <person name="Bills G."/>
            <person name="Bluhm B."/>
            <person name="Cannon C."/>
            <person name="Castanera R."/>
            <person name="Culley D."/>
            <person name="Daum C."/>
            <person name="Ezra D."/>
            <person name="Gonzalez J."/>
            <person name="Henrissat B."/>
            <person name="Kuo A."/>
            <person name="Liang C."/>
            <person name="Lipzen A."/>
            <person name="Lutzoni F."/>
            <person name="Magnuson J."/>
            <person name="Mondo S."/>
            <person name="Nolan M."/>
            <person name="Ohm R."/>
            <person name="Pangilinan J."/>
            <person name="Park H.-J."/>
            <person name="Ramirez L."/>
            <person name="Alfaro M."/>
            <person name="Sun H."/>
            <person name="Tritt A."/>
            <person name="Yoshinaga Y."/>
            <person name="Zwiers L.-H."/>
            <person name="Turgeon B."/>
            <person name="Goodwin S."/>
            <person name="Spatafora J."/>
            <person name="Crous P."/>
            <person name="Grigoriev I."/>
        </authorList>
    </citation>
    <scope>NUCLEOTIDE SEQUENCE</scope>
    <source>
        <strain evidence="9">CBS 175.79</strain>
    </source>
</reference>
<feature type="transmembrane region" description="Helical" evidence="7">
    <location>
        <begin position="241"/>
        <end position="264"/>
    </location>
</feature>
<dbReference type="GO" id="GO:0016020">
    <property type="term" value="C:membrane"/>
    <property type="evidence" value="ECO:0007669"/>
    <property type="project" value="UniProtKB-SubCell"/>
</dbReference>
<feature type="domain" description="Rhodopsin" evidence="8">
    <location>
        <begin position="26"/>
        <end position="265"/>
    </location>
</feature>
<evidence type="ECO:0000256" key="4">
    <source>
        <dbReference type="ARBA" id="ARBA00023136"/>
    </source>
</evidence>
<keyword evidence="10" id="KW-1185">Reference proteome</keyword>
<evidence type="ECO:0000256" key="6">
    <source>
        <dbReference type="SAM" id="MobiDB-lite"/>
    </source>
</evidence>
<evidence type="ECO:0000313" key="10">
    <source>
        <dbReference type="Proteomes" id="UP000799778"/>
    </source>
</evidence>
<dbReference type="GeneID" id="54288612"/>
<dbReference type="InterPro" id="IPR049326">
    <property type="entry name" value="Rhodopsin_dom_fungi"/>
</dbReference>
<evidence type="ECO:0000256" key="5">
    <source>
        <dbReference type="ARBA" id="ARBA00038359"/>
    </source>
</evidence>
<feature type="transmembrane region" description="Helical" evidence="7">
    <location>
        <begin position="163"/>
        <end position="189"/>
    </location>
</feature>
<feature type="region of interest" description="Disordered" evidence="6">
    <location>
        <begin position="273"/>
        <end position="362"/>
    </location>
</feature>
<dbReference type="Proteomes" id="UP000799778">
    <property type="component" value="Unassembled WGS sequence"/>
</dbReference>
<gene>
    <name evidence="9" type="ORF">BU24DRAFT_452802</name>
</gene>
<dbReference type="RefSeq" id="XP_033382372.1">
    <property type="nucleotide sequence ID" value="XM_033531215.1"/>
</dbReference>
<feature type="transmembrane region" description="Helical" evidence="7">
    <location>
        <begin position="12"/>
        <end position="30"/>
    </location>
</feature>
<dbReference type="PANTHER" id="PTHR33048:SF42">
    <property type="entry name" value="INTEGRAL MEMBRANE PROTEIN"/>
    <property type="match status" value="1"/>
</dbReference>
<feature type="compositionally biased region" description="Polar residues" evidence="6">
    <location>
        <begin position="349"/>
        <end position="362"/>
    </location>
</feature>
<comment type="subcellular location">
    <subcellularLocation>
        <location evidence="1">Membrane</location>
        <topology evidence="1">Multi-pass membrane protein</topology>
    </subcellularLocation>
</comment>
<dbReference type="OrthoDB" id="3934549at2759"/>
<evidence type="ECO:0000259" key="8">
    <source>
        <dbReference type="Pfam" id="PF20684"/>
    </source>
</evidence>
<keyword evidence="4 7" id="KW-0472">Membrane</keyword>
<dbReference type="PANTHER" id="PTHR33048">
    <property type="entry name" value="PTH11-LIKE INTEGRAL MEMBRANE PROTEIN (AFU_ORTHOLOGUE AFUA_5G11245)"/>
    <property type="match status" value="1"/>
</dbReference>
<accession>A0A6A5XM62</accession>
<name>A0A6A5XM62_9PLEO</name>
<feature type="transmembrane region" description="Helical" evidence="7">
    <location>
        <begin position="201"/>
        <end position="221"/>
    </location>
</feature>
<organism evidence="9 10">
    <name type="scientific">Aaosphaeria arxii CBS 175.79</name>
    <dbReference type="NCBI Taxonomy" id="1450172"/>
    <lineage>
        <taxon>Eukaryota</taxon>
        <taxon>Fungi</taxon>
        <taxon>Dikarya</taxon>
        <taxon>Ascomycota</taxon>
        <taxon>Pezizomycotina</taxon>
        <taxon>Dothideomycetes</taxon>
        <taxon>Pleosporomycetidae</taxon>
        <taxon>Pleosporales</taxon>
        <taxon>Pleosporales incertae sedis</taxon>
        <taxon>Aaosphaeria</taxon>
    </lineage>
</organism>
<comment type="similarity">
    <text evidence="5">Belongs to the SAT4 family.</text>
</comment>